<dbReference type="STRING" id="211165.GCA_000317285_04282"/>
<dbReference type="SUPFAM" id="SSF51905">
    <property type="entry name" value="FAD/NAD(P)-binding domain"/>
    <property type="match status" value="2"/>
</dbReference>
<gene>
    <name evidence="2" type="ORF">PCC6912_27630</name>
</gene>
<organism evidence="2 3">
    <name type="scientific">Chlorogloeopsis fritschii PCC 6912</name>
    <dbReference type="NCBI Taxonomy" id="211165"/>
    <lineage>
        <taxon>Bacteria</taxon>
        <taxon>Bacillati</taxon>
        <taxon>Cyanobacteriota</taxon>
        <taxon>Cyanophyceae</taxon>
        <taxon>Nostocales</taxon>
        <taxon>Chlorogloeopsidaceae</taxon>
        <taxon>Chlorogloeopsis</taxon>
    </lineage>
</organism>
<dbReference type="Gene3D" id="3.50.50.60">
    <property type="entry name" value="FAD/NAD(P)-binding domain"/>
    <property type="match status" value="1"/>
</dbReference>
<keyword evidence="3" id="KW-1185">Reference proteome</keyword>
<sequence length="428" mass="49494">MNTELDVIVIGAGFCGITVAASLKKFGIDNFIVIEKGETVATIWKNAYERLISQNPYFTLPFFEGKRKYSTFKTKDEIVEYLTEYARHFQVDSHIRFGEEVQNITKIKSSNQIDYRWQIETNKDVLKCKILVICTGLTNEPVIPHFFGQEYFSGEIIHSSAYKNGIPYQNKKVLVIGSGNSAAEIALDLYEHGAASIHMLIRGKRWIFPLYPRLRSLQYWLWRWRTKFKRLFDKDKTDKRMEMMEKAIDLSTEELQAEINETDKFIQRFALDLSAYSIYPEDKGPMDVEVNQGRVAWVDRGTVKQIKQGNIQVITSRIQQLTKTDVIFANGELQNYDAIILGTGFRPGINKILKQPELYLNINDRYLPKTDGKCQSIVDPTLYFVGFEKIVARSATYGYYGWYTGKKIALQLMKSQFYCLNTLRVPPN</sequence>
<proteinExistence type="predicted"/>
<reference evidence="2 3" key="1">
    <citation type="journal article" date="2019" name="Genome Biol. Evol.">
        <title>Day and night: Metabolic profiles and evolutionary relationships of six axenic non-marine cyanobacteria.</title>
        <authorList>
            <person name="Will S.E."/>
            <person name="Henke P."/>
            <person name="Boedeker C."/>
            <person name="Huang S."/>
            <person name="Brinkmann H."/>
            <person name="Rohde M."/>
            <person name="Jarek M."/>
            <person name="Friedl T."/>
            <person name="Seufert S."/>
            <person name="Schumacher M."/>
            <person name="Overmann J."/>
            <person name="Neumann-Schaal M."/>
            <person name="Petersen J."/>
        </authorList>
    </citation>
    <scope>NUCLEOTIDE SEQUENCE [LARGE SCALE GENOMIC DNA]</scope>
    <source>
        <strain evidence="2 3">PCC 6912</strain>
    </source>
</reference>
<dbReference type="OrthoDB" id="465620at2"/>
<dbReference type="InterPro" id="IPR036188">
    <property type="entry name" value="FAD/NAD-bd_sf"/>
</dbReference>
<dbReference type="GO" id="GO:0050660">
    <property type="term" value="F:flavin adenine dinucleotide binding"/>
    <property type="evidence" value="ECO:0007669"/>
    <property type="project" value="TreeGrafter"/>
</dbReference>
<dbReference type="PANTHER" id="PTHR43539:SF78">
    <property type="entry name" value="FLAVIN-CONTAINING MONOOXYGENASE"/>
    <property type="match status" value="1"/>
</dbReference>
<dbReference type="Pfam" id="PF13738">
    <property type="entry name" value="Pyr_redox_3"/>
    <property type="match status" value="1"/>
</dbReference>
<accession>A0A433NHP8</accession>
<dbReference type="InterPro" id="IPR050982">
    <property type="entry name" value="Auxin_biosynth/cation_transpt"/>
</dbReference>
<dbReference type="PANTHER" id="PTHR43539">
    <property type="entry name" value="FLAVIN-BINDING MONOOXYGENASE-LIKE PROTEIN (AFU_ORTHOLOGUE AFUA_4G09220)"/>
    <property type="match status" value="1"/>
</dbReference>
<dbReference type="EMBL" id="RSCJ01000009">
    <property type="protein sequence ID" value="RUR81894.1"/>
    <property type="molecule type" value="Genomic_DNA"/>
</dbReference>
<protein>
    <submittedName>
        <fullName evidence="2">Dimethylaniline monooxygenase</fullName>
    </submittedName>
</protein>
<dbReference type="GO" id="GO:0004497">
    <property type="term" value="F:monooxygenase activity"/>
    <property type="evidence" value="ECO:0007669"/>
    <property type="project" value="UniProtKB-KW"/>
</dbReference>
<dbReference type="PRINTS" id="PR00368">
    <property type="entry name" value="FADPNR"/>
</dbReference>
<dbReference type="RefSeq" id="WP_016875162.1">
    <property type="nucleotide sequence ID" value="NZ_AJLN01000104.1"/>
</dbReference>
<evidence type="ECO:0000313" key="2">
    <source>
        <dbReference type="EMBL" id="RUR81894.1"/>
    </source>
</evidence>
<name>A0A433NHP8_CHLFR</name>
<keyword evidence="1" id="KW-0560">Oxidoreductase</keyword>
<comment type="caution">
    <text evidence="2">The sequence shown here is derived from an EMBL/GenBank/DDBJ whole genome shotgun (WGS) entry which is preliminary data.</text>
</comment>
<dbReference type="Proteomes" id="UP000268857">
    <property type="component" value="Unassembled WGS sequence"/>
</dbReference>
<dbReference type="AlphaFoldDB" id="A0A433NHP8"/>
<evidence type="ECO:0000313" key="3">
    <source>
        <dbReference type="Proteomes" id="UP000268857"/>
    </source>
</evidence>
<dbReference type="PRINTS" id="PR00469">
    <property type="entry name" value="PNDRDTASEII"/>
</dbReference>
<keyword evidence="2" id="KW-0503">Monooxygenase</keyword>
<evidence type="ECO:0000256" key="1">
    <source>
        <dbReference type="ARBA" id="ARBA00023002"/>
    </source>
</evidence>